<sequence length="224" mass="24097">MKPISETDLEQLSAYIDGELHGSERRFFEKRLAADPGLRAACERAWLASTVLKAQPFRLMPETSATDICARCDGAPNRGRAWALVASLAALTVAVGIGYRLWPDAEPNTPETVELAAKPASRAVLKPAGAAATVQSAPVVRRNLQRPQLADNATPAPTAAAADDPSGFELNEATRSKTWPKRDQALDDYLVRHNQMSGNAASDLISYAELLSEPDAAPEPQERP</sequence>
<accession>A0A917CBI2</accession>
<proteinExistence type="predicted"/>
<evidence type="ECO:0000313" key="2">
    <source>
        <dbReference type="EMBL" id="GGF83305.1"/>
    </source>
</evidence>
<feature type="compositionally biased region" description="Basic and acidic residues" evidence="1">
    <location>
        <begin position="172"/>
        <end position="182"/>
    </location>
</feature>
<dbReference type="GO" id="GO:0016989">
    <property type="term" value="F:sigma factor antagonist activity"/>
    <property type="evidence" value="ECO:0007669"/>
    <property type="project" value="InterPro"/>
</dbReference>
<dbReference type="InterPro" id="IPR036147">
    <property type="entry name" value="Anti-sigma_E_RseA_N_sf"/>
</dbReference>
<reference evidence="2" key="1">
    <citation type="journal article" date="2014" name="Int. J. Syst. Evol. Microbiol.">
        <title>Complete genome sequence of Corynebacterium casei LMG S-19264T (=DSM 44701T), isolated from a smear-ripened cheese.</title>
        <authorList>
            <consortium name="US DOE Joint Genome Institute (JGI-PGF)"/>
            <person name="Walter F."/>
            <person name="Albersmeier A."/>
            <person name="Kalinowski J."/>
            <person name="Ruckert C."/>
        </authorList>
    </citation>
    <scope>NUCLEOTIDE SEQUENCE</scope>
    <source>
        <strain evidence="2">CGMCC 1.12726</strain>
    </source>
</reference>
<reference evidence="2" key="2">
    <citation type="submission" date="2020-09" db="EMBL/GenBank/DDBJ databases">
        <authorList>
            <person name="Sun Q."/>
            <person name="Zhou Y."/>
        </authorList>
    </citation>
    <scope>NUCLEOTIDE SEQUENCE</scope>
    <source>
        <strain evidence="2">CGMCC 1.12726</strain>
    </source>
</reference>
<dbReference type="Gene3D" id="1.10.10.880">
    <property type="entry name" value="Anti sigma-E protein RseA, N-terminal domain"/>
    <property type="match status" value="1"/>
</dbReference>
<dbReference type="EMBL" id="BMFO01000001">
    <property type="protein sequence ID" value="GGF83305.1"/>
    <property type="molecule type" value="Genomic_DNA"/>
</dbReference>
<organism evidence="2 3">
    <name type="scientific">Arenimonas maotaiensis</name>
    <dbReference type="NCBI Taxonomy" id="1446479"/>
    <lineage>
        <taxon>Bacteria</taxon>
        <taxon>Pseudomonadati</taxon>
        <taxon>Pseudomonadota</taxon>
        <taxon>Gammaproteobacteria</taxon>
        <taxon>Lysobacterales</taxon>
        <taxon>Lysobacteraceae</taxon>
        <taxon>Arenimonas</taxon>
    </lineage>
</organism>
<dbReference type="Proteomes" id="UP000632858">
    <property type="component" value="Unassembled WGS sequence"/>
</dbReference>
<protein>
    <recommendedName>
        <fullName evidence="4">Anti sigma-E protein RseA N-terminal domain-containing protein</fullName>
    </recommendedName>
</protein>
<feature type="region of interest" description="Disordered" evidence="1">
    <location>
        <begin position="146"/>
        <end position="182"/>
    </location>
</feature>
<evidence type="ECO:0000313" key="3">
    <source>
        <dbReference type="Proteomes" id="UP000632858"/>
    </source>
</evidence>
<dbReference type="AlphaFoldDB" id="A0A917CBI2"/>
<gene>
    <name evidence="2" type="ORF">GCM10010960_01750</name>
</gene>
<name>A0A917CBI2_9GAMM</name>
<evidence type="ECO:0000256" key="1">
    <source>
        <dbReference type="SAM" id="MobiDB-lite"/>
    </source>
</evidence>
<keyword evidence="3" id="KW-1185">Reference proteome</keyword>
<evidence type="ECO:0008006" key="4">
    <source>
        <dbReference type="Google" id="ProtNLM"/>
    </source>
</evidence>
<feature type="compositionally biased region" description="Low complexity" evidence="1">
    <location>
        <begin position="150"/>
        <end position="165"/>
    </location>
</feature>
<dbReference type="RefSeq" id="WP_188446774.1">
    <property type="nucleotide sequence ID" value="NZ_BMFO01000001.1"/>
</dbReference>
<comment type="caution">
    <text evidence="2">The sequence shown here is derived from an EMBL/GenBank/DDBJ whole genome shotgun (WGS) entry which is preliminary data.</text>
</comment>